<keyword evidence="1" id="KW-0812">Transmembrane</keyword>
<name>A0ABR6YVX8_9FIRM</name>
<reference evidence="2 3" key="1">
    <citation type="journal article" date="2020" name="mSystems">
        <title>Defining Genomic and Predicted Metabolic Features of the Acetobacterium Genus.</title>
        <authorList>
            <person name="Ross D.E."/>
            <person name="Marshall C.W."/>
            <person name="Gulliver D."/>
            <person name="May H.D."/>
            <person name="Norman R.S."/>
        </authorList>
    </citation>
    <scope>NUCLEOTIDE SEQUENCE [LARGE SCALE GENOMIC DNA]</scope>
    <source>
        <strain evidence="2 3">DSM 4132</strain>
    </source>
</reference>
<accession>A0ABR6YVX8</accession>
<comment type="caution">
    <text evidence="2">The sequence shown here is derived from an EMBL/GenBank/DDBJ whole genome shotgun (WGS) entry which is preliminary data.</text>
</comment>
<organism evidence="2 3">
    <name type="scientific">Acetobacterium malicum</name>
    <dbReference type="NCBI Taxonomy" id="52692"/>
    <lineage>
        <taxon>Bacteria</taxon>
        <taxon>Bacillati</taxon>
        <taxon>Bacillota</taxon>
        <taxon>Clostridia</taxon>
        <taxon>Eubacteriales</taxon>
        <taxon>Eubacteriaceae</taxon>
        <taxon>Acetobacterium</taxon>
    </lineage>
</organism>
<evidence type="ECO:0000256" key="1">
    <source>
        <dbReference type="SAM" id="Phobius"/>
    </source>
</evidence>
<dbReference type="Proteomes" id="UP000622405">
    <property type="component" value="Unassembled WGS sequence"/>
</dbReference>
<keyword evidence="1" id="KW-0472">Membrane</keyword>
<protein>
    <submittedName>
        <fullName evidence="2">Uncharacterized protein</fullName>
    </submittedName>
</protein>
<sequence length="110" mass="12134">MMTKRMNVSLLAGAVLGVFCIIGALVRSGFQIEYYLLFSLWYNRLLMGLVIGLPWPRIGMPKLLVRGAVLGLIVSFAFYSATGFTDVVSFLAGVVYGVIIEYLAYRSELA</sequence>
<gene>
    <name evidence="2" type="ORF">GH811_06920</name>
</gene>
<evidence type="ECO:0000313" key="3">
    <source>
        <dbReference type="Proteomes" id="UP000622405"/>
    </source>
</evidence>
<feature type="transmembrane region" description="Helical" evidence="1">
    <location>
        <begin position="34"/>
        <end position="56"/>
    </location>
</feature>
<keyword evidence="1" id="KW-1133">Transmembrane helix</keyword>
<feature type="transmembrane region" description="Helical" evidence="1">
    <location>
        <begin position="63"/>
        <end position="81"/>
    </location>
</feature>
<proteinExistence type="predicted"/>
<keyword evidence="3" id="KW-1185">Reference proteome</keyword>
<evidence type="ECO:0000313" key="2">
    <source>
        <dbReference type="EMBL" id="MBC3899343.1"/>
    </source>
</evidence>
<dbReference type="EMBL" id="WJBE01000005">
    <property type="protein sequence ID" value="MBC3899343.1"/>
    <property type="molecule type" value="Genomic_DNA"/>
</dbReference>
<feature type="transmembrane region" description="Helical" evidence="1">
    <location>
        <begin position="87"/>
        <end position="105"/>
    </location>
</feature>
<dbReference type="RefSeq" id="WP_186893845.1">
    <property type="nucleotide sequence ID" value="NZ_WJBE01000005.1"/>
</dbReference>